<dbReference type="OrthoDB" id="5984008at2759"/>
<feature type="domain" description="Ionotropic glutamate receptor L-glutamate and glycine-binding" evidence="15">
    <location>
        <begin position="201"/>
        <end position="266"/>
    </location>
</feature>
<feature type="transmembrane region" description="Helical" evidence="13">
    <location>
        <begin position="425"/>
        <end position="445"/>
    </location>
</feature>
<evidence type="ECO:0000259" key="15">
    <source>
        <dbReference type="SMART" id="SM00918"/>
    </source>
</evidence>
<dbReference type="Gene3D" id="1.10.287.70">
    <property type="match status" value="1"/>
</dbReference>
<feature type="signal peptide" evidence="14">
    <location>
        <begin position="1"/>
        <end position="24"/>
    </location>
</feature>
<dbReference type="GO" id="GO:0015276">
    <property type="term" value="F:ligand-gated monoatomic ion channel activity"/>
    <property type="evidence" value="ECO:0007669"/>
    <property type="project" value="InterPro"/>
</dbReference>
<comment type="similarity">
    <text evidence="2">Belongs to the glutamate-gated ion channel (TC 1.A.10.1) family.</text>
</comment>
<proteinExistence type="inferred from homology"/>
<comment type="caution">
    <text evidence="16">The sequence shown here is derived from an EMBL/GenBank/DDBJ whole genome shotgun (WGS) entry which is preliminary data.</text>
</comment>
<dbReference type="SUPFAM" id="SSF53850">
    <property type="entry name" value="Periplasmic binding protein-like II"/>
    <property type="match status" value="1"/>
</dbReference>
<feature type="transmembrane region" description="Helical" evidence="13">
    <location>
        <begin position="396"/>
        <end position="413"/>
    </location>
</feature>
<evidence type="ECO:0000256" key="5">
    <source>
        <dbReference type="ARBA" id="ARBA00022692"/>
    </source>
</evidence>
<evidence type="ECO:0000256" key="1">
    <source>
        <dbReference type="ARBA" id="ARBA00004651"/>
    </source>
</evidence>
<dbReference type="InterPro" id="IPR052192">
    <property type="entry name" value="Insect_Ionotropic_Sensory_Rcpt"/>
</dbReference>
<keyword evidence="6 13" id="KW-1133">Transmembrane helix</keyword>
<keyword evidence="10" id="KW-0325">Glycoprotein</keyword>
<evidence type="ECO:0000256" key="11">
    <source>
        <dbReference type="ARBA" id="ARBA00023286"/>
    </source>
</evidence>
<comment type="subcellular location">
    <subcellularLocation>
        <location evidence="1">Cell membrane</location>
        <topology evidence="1">Multi-pass membrane protein</topology>
    </subcellularLocation>
</comment>
<evidence type="ECO:0000313" key="16">
    <source>
        <dbReference type="EMBL" id="GFG32148.1"/>
    </source>
</evidence>
<evidence type="ECO:0000256" key="9">
    <source>
        <dbReference type="ARBA" id="ARBA00023170"/>
    </source>
</evidence>
<dbReference type="InParanoid" id="A0A6L2PNQ4"/>
<dbReference type="Gene3D" id="3.40.190.10">
    <property type="entry name" value="Periplasmic binding protein-like II"/>
    <property type="match status" value="1"/>
</dbReference>
<dbReference type="FunCoup" id="A0A6L2PNQ4">
    <property type="interactions" value="16"/>
</dbReference>
<dbReference type="EMBL" id="BLKM01000350">
    <property type="protein sequence ID" value="GFG32148.1"/>
    <property type="molecule type" value="Genomic_DNA"/>
</dbReference>
<gene>
    <name evidence="16" type="ORF">Cfor_06904</name>
</gene>
<sequence>MNQEKILIMFIFLTCSVTDLYSHGKQVDYSEDLEHLVTDILTEILGELNCVAIISDSTHQDIFGGHLFKKLATVPYYKVLVEDKEDLQSPNFKTLSVIWHVKRAGCQAYILLLSDGGKVSRFLKFGDSHQNVRPWYDISTVPFPSPIHNNFLLHRLDTWHQGRFHSGVDLFREKTLDLRGQQFRVVTFQHLPASIKMANPPFRMDSLVEGIGPASFEGLEIEVLRTLATAMNFHPDLYEAQNADVERWGRKQLNGSYSGLLGEVTNGEADIALGNLYYTPHYLELMDLTIPYNTECLTFLTPESLTDNSWMTLILPFKPAMWAAVLVVLILAGFVFYVLANYHNRILSTAINFKTNNIIMVQNRQKVNESKVDIRFQDEAKETDEGLYLFSELENGILYTYGMLLLISLPKFPSGWSLRILTGWWWMYCILLVVAYRASMTAILANPTPRVTIDTLDQLVDNHITCGGWGEAVKEFFLTSLDTSGQKIGLKFEVIYDTDLAVERVAKGEFAYYENIHFLQYLRVRRKLSMKDTKTQKDINKQQHSEGERNLHIMHDCVIHMPVSIGLQKNSPLKPHTDRFLRHIVEAGLVKKWLKDVMLSITSMDNAPEEEDSNKPLMNLHKLYGAFVALGMGYLISICTLTGEKIHWECVVKKSTMYDKYAIDTYYDYKKSKKVIKK</sequence>
<dbReference type="AlphaFoldDB" id="A0A6L2PNQ4"/>
<dbReference type="GO" id="GO:0050906">
    <property type="term" value="P:detection of stimulus involved in sensory perception"/>
    <property type="evidence" value="ECO:0007669"/>
    <property type="project" value="UniProtKB-ARBA"/>
</dbReference>
<dbReference type="GO" id="GO:0005886">
    <property type="term" value="C:plasma membrane"/>
    <property type="evidence" value="ECO:0007669"/>
    <property type="project" value="UniProtKB-SubCell"/>
</dbReference>
<organism evidence="16 17">
    <name type="scientific">Coptotermes formosanus</name>
    <name type="common">Formosan subterranean termite</name>
    <dbReference type="NCBI Taxonomy" id="36987"/>
    <lineage>
        <taxon>Eukaryota</taxon>
        <taxon>Metazoa</taxon>
        <taxon>Ecdysozoa</taxon>
        <taxon>Arthropoda</taxon>
        <taxon>Hexapoda</taxon>
        <taxon>Insecta</taxon>
        <taxon>Pterygota</taxon>
        <taxon>Neoptera</taxon>
        <taxon>Polyneoptera</taxon>
        <taxon>Dictyoptera</taxon>
        <taxon>Blattodea</taxon>
        <taxon>Blattoidea</taxon>
        <taxon>Termitoidae</taxon>
        <taxon>Rhinotermitidae</taxon>
        <taxon>Coptotermes</taxon>
    </lineage>
</organism>
<evidence type="ECO:0000256" key="14">
    <source>
        <dbReference type="SAM" id="SignalP"/>
    </source>
</evidence>
<dbReference type="PANTHER" id="PTHR42643:SF35">
    <property type="entry name" value="IONOTROPIC RECEPTOR 68A, ISOFORM A"/>
    <property type="match status" value="1"/>
</dbReference>
<keyword evidence="7" id="KW-0406">Ion transport</keyword>
<feature type="chain" id="PRO_5027026580" description="Ionotropic glutamate receptor L-glutamate and glycine-binding domain-containing protein" evidence="14">
    <location>
        <begin position="25"/>
        <end position="678"/>
    </location>
</feature>
<keyword evidence="4" id="KW-1003">Cell membrane</keyword>
<keyword evidence="14" id="KW-0732">Signal</keyword>
<dbReference type="PANTHER" id="PTHR42643">
    <property type="entry name" value="IONOTROPIC RECEPTOR 20A-RELATED"/>
    <property type="match status" value="1"/>
</dbReference>
<keyword evidence="5 13" id="KW-0812">Transmembrane</keyword>
<evidence type="ECO:0000256" key="2">
    <source>
        <dbReference type="ARBA" id="ARBA00008685"/>
    </source>
</evidence>
<evidence type="ECO:0000256" key="12">
    <source>
        <dbReference type="ARBA" id="ARBA00023303"/>
    </source>
</evidence>
<evidence type="ECO:0000256" key="13">
    <source>
        <dbReference type="SAM" id="Phobius"/>
    </source>
</evidence>
<protein>
    <recommendedName>
        <fullName evidence="15">Ionotropic glutamate receptor L-glutamate and glycine-binding domain-containing protein</fullName>
    </recommendedName>
</protein>
<dbReference type="Proteomes" id="UP000502823">
    <property type="component" value="Unassembled WGS sequence"/>
</dbReference>
<evidence type="ECO:0000256" key="4">
    <source>
        <dbReference type="ARBA" id="ARBA00022475"/>
    </source>
</evidence>
<name>A0A6L2PNQ4_COPFO</name>
<evidence type="ECO:0000313" key="17">
    <source>
        <dbReference type="Proteomes" id="UP000502823"/>
    </source>
</evidence>
<dbReference type="Pfam" id="PF00060">
    <property type="entry name" value="Lig_chan"/>
    <property type="match status" value="1"/>
</dbReference>
<accession>A0A6L2PNQ4</accession>
<evidence type="ECO:0000256" key="3">
    <source>
        <dbReference type="ARBA" id="ARBA00022448"/>
    </source>
</evidence>
<dbReference type="InterPro" id="IPR001320">
    <property type="entry name" value="Iontro_rcpt_C"/>
</dbReference>
<keyword evidence="12" id="KW-0407">Ion channel</keyword>
<keyword evidence="9" id="KW-0675">Receptor</keyword>
<keyword evidence="8 13" id="KW-0472">Membrane</keyword>
<evidence type="ECO:0000256" key="7">
    <source>
        <dbReference type="ARBA" id="ARBA00023065"/>
    </source>
</evidence>
<feature type="transmembrane region" description="Helical" evidence="13">
    <location>
        <begin position="320"/>
        <end position="340"/>
    </location>
</feature>
<keyword evidence="17" id="KW-1185">Reference proteome</keyword>
<evidence type="ECO:0000256" key="6">
    <source>
        <dbReference type="ARBA" id="ARBA00022989"/>
    </source>
</evidence>
<evidence type="ECO:0000256" key="10">
    <source>
        <dbReference type="ARBA" id="ARBA00023180"/>
    </source>
</evidence>
<evidence type="ECO:0000256" key="8">
    <source>
        <dbReference type="ARBA" id="ARBA00023136"/>
    </source>
</evidence>
<dbReference type="Pfam" id="PF10613">
    <property type="entry name" value="Lig_chan-Glu_bd"/>
    <property type="match status" value="1"/>
</dbReference>
<keyword evidence="11" id="KW-1071">Ligand-gated ion channel</keyword>
<reference evidence="17" key="1">
    <citation type="submission" date="2020-01" db="EMBL/GenBank/DDBJ databases">
        <title>Draft genome sequence of the Termite Coptotermes fromosanus.</title>
        <authorList>
            <person name="Itakura S."/>
            <person name="Yosikawa Y."/>
            <person name="Umezawa K."/>
        </authorList>
    </citation>
    <scope>NUCLEOTIDE SEQUENCE [LARGE SCALE GENOMIC DNA]</scope>
</reference>
<keyword evidence="3" id="KW-0813">Transport</keyword>
<dbReference type="InterPro" id="IPR019594">
    <property type="entry name" value="Glu/Gly-bd"/>
</dbReference>
<dbReference type="SMART" id="SM00918">
    <property type="entry name" value="Lig_chan-Glu_bd"/>
    <property type="match status" value="1"/>
</dbReference>